<dbReference type="RefSeq" id="WP_119928989.1">
    <property type="nucleotide sequence ID" value="NZ_QZEY01000011.1"/>
</dbReference>
<evidence type="ECO:0000313" key="2">
    <source>
        <dbReference type="EMBL" id="RJL27089.1"/>
    </source>
</evidence>
<dbReference type="OrthoDB" id="9785847at2"/>
<dbReference type="AlphaFoldDB" id="A0A3A4AFG0"/>
<evidence type="ECO:0000259" key="1">
    <source>
        <dbReference type="Pfam" id="PF00561"/>
    </source>
</evidence>
<dbReference type="SUPFAM" id="SSF53474">
    <property type="entry name" value="alpha/beta-Hydrolases"/>
    <property type="match status" value="1"/>
</dbReference>
<dbReference type="Gene3D" id="3.40.50.1820">
    <property type="entry name" value="alpha/beta hydrolase"/>
    <property type="match status" value="1"/>
</dbReference>
<keyword evidence="2" id="KW-0378">Hydrolase</keyword>
<dbReference type="InterPro" id="IPR000073">
    <property type="entry name" value="AB_hydrolase_1"/>
</dbReference>
<gene>
    <name evidence="2" type="ORF">D5H75_25035</name>
</gene>
<dbReference type="PRINTS" id="PR00111">
    <property type="entry name" value="ABHYDROLASE"/>
</dbReference>
<protein>
    <submittedName>
        <fullName evidence="2">Alpha/beta fold hydrolase</fullName>
    </submittedName>
</protein>
<sequence length="264" mass="28353">MGYADVNGLSLYFEESGDGEIPLVLLHGGLGSGEMFAPILPALAEKRRVVTVDLQGHGRTADADRPFRPETMAEDVAALAGRLGAERIDLLGYSLGGEVALRTAIQHPDVVRRLVLVSVTFRRDGNFPEVLAAMDGFGPHLAEPFKQSPVYESYARLAPRPDDWPALIAKTAELLGKDYDWTAEVAELRPPTLLVFADADSIRPEHVLEFHRLLGGGLRDPGVDGADRPASRLAIIPGATHYDVAASPLLPAVVTPFLDAPALP</sequence>
<feature type="domain" description="AB hydrolase-1" evidence="1">
    <location>
        <begin position="22"/>
        <end position="124"/>
    </location>
</feature>
<dbReference type="PANTHER" id="PTHR46331:SF2">
    <property type="entry name" value="VALACYCLOVIR HYDROLASE"/>
    <property type="match status" value="1"/>
</dbReference>
<dbReference type="PANTHER" id="PTHR46331">
    <property type="entry name" value="VALACYCLOVIR HYDROLASE"/>
    <property type="match status" value="1"/>
</dbReference>
<keyword evidence="3" id="KW-1185">Reference proteome</keyword>
<accession>A0A3A4AFG0</accession>
<evidence type="ECO:0000313" key="3">
    <source>
        <dbReference type="Proteomes" id="UP000265768"/>
    </source>
</evidence>
<reference evidence="2 3" key="1">
    <citation type="submission" date="2018-09" db="EMBL/GenBank/DDBJ databases">
        <title>YIM 75507 draft genome.</title>
        <authorList>
            <person name="Tang S."/>
            <person name="Feng Y."/>
        </authorList>
    </citation>
    <scope>NUCLEOTIDE SEQUENCE [LARGE SCALE GENOMIC DNA]</scope>
    <source>
        <strain evidence="2 3">YIM 75507</strain>
    </source>
</reference>
<dbReference type="EMBL" id="QZEY01000011">
    <property type="protein sequence ID" value="RJL27089.1"/>
    <property type="molecule type" value="Genomic_DNA"/>
</dbReference>
<comment type="caution">
    <text evidence="2">The sequence shown here is derived from an EMBL/GenBank/DDBJ whole genome shotgun (WGS) entry which is preliminary data.</text>
</comment>
<organism evidence="2 3">
    <name type="scientific">Bailinhaonella thermotolerans</name>
    <dbReference type="NCBI Taxonomy" id="1070861"/>
    <lineage>
        <taxon>Bacteria</taxon>
        <taxon>Bacillati</taxon>
        <taxon>Actinomycetota</taxon>
        <taxon>Actinomycetes</taxon>
        <taxon>Streptosporangiales</taxon>
        <taxon>Streptosporangiaceae</taxon>
        <taxon>Bailinhaonella</taxon>
    </lineage>
</organism>
<dbReference type="Pfam" id="PF00561">
    <property type="entry name" value="Abhydrolase_1"/>
    <property type="match status" value="1"/>
</dbReference>
<dbReference type="GO" id="GO:0017171">
    <property type="term" value="F:serine hydrolase activity"/>
    <property type="evidence" value="ECO:0007669"/>
    <property type="project" value="TreeGrafter"/>
</dbReference>
<dbReference type="Proteomes" id="UP000265768">
    <property type="component" value="Unassembled WGS sequence"/>
</dbReference>
<dbReference type="InterPro" id="IPR029058">
    <property type="entry name" value="AB_hydrolase_fold"/>
</dbReference>
<name>A0A3A4AFG0_9ACTN</name>
<proteinExistence type="predicted"/>